<dbReference type="Proteomes" id="UP001595776">
    <property type="component" value="Unassembled WGS sequence"/>
</dbReference>
<keyword evidence="3 4" id="KW-0546">Nucleotide metabolism</keyword>
<dbReference type="GO" id="GO:0016787">
    <property type="term" value="F:hydrolase activity"/>
    <property type="evidence" value="ECO:0007669"/>
    <property type="project" value="UniProtKB-KW"/>
</dbReference>
<dbReference type="Gene3D" id="3.90.950.10">
    <property type="match status" value="1"/>
</dbReference>
<gene>
    <name evidence="5" type="ORF">ACFO5Q_02210</name>
</gene>
<evidence type="ECO:0000256" key="3">
    <source>
        <dbReference type="ARBA" id="ARBA00023080"/>
    </source>
</evidence>
<evidence type="ECO:0000313" key="6">
    <source>
        <dbReference type="Proteomes" id="UP001595776"/>
    </source>
</evidence>
<dbReference type="PANTHER" id="PTHR43213:SF5">
    <property type="entry name" value="BIFUNCTIONAL DTTP_UTP PYROPHOSPHATASE_METHYLTRANSFERASE PROTEIN-RELATED"/>
    <property type="match status" value="1"/>
</dbReference>
<dbReference type="EC" id="3.6.1.9" evidence="4"/>
<evidence type="ECO:0000256" key="2">
    <source>
        <dbReference type="ARBA" id="ARBA00022801"/>
    </source>
</evidence>
<protein>
    <recommendedName>
        <fullName evidence="4">Nucleoside triphosphate pyrophosphatase</fullName>
        <ecNumber evidence="4">3.6.1.9</ecNumber>
    </recommendedName>
    <alternativeName>
        <fullName evidence="4">Nucleotide pyrophosphatase</fullName>
        <shortName evidence="4">Nucleotide PPase</shortName>
    </alternativeName>
</protein>
<organism evidence="5 6">
    <name type="scientific">Kordiimonas lipolytica</name>
    <dbReference type="NCBI Taxonomy" id="1662421"/>
    <lineage>
        <taxon>Bacteria</taxon>
        <taxon>Pseudomonadati</taxon>
        <taxon>Pseudomonadota</taxon>
        <taxon>Alphaproteobacteria</taxon>
        <taxon>Kordiimonadales</taxon>
        <taxon>Kordiimonadaceae</taxon>
        <taxon>Kordiimonas</taxon>
    </lineage>
</organism>
<comment type="cofactor">
    <cofactor evidence="1 4">
        <name>a divalent metal cation</name>
        <dbReference type="ChEBI" id="CHEBI:60240"/>
    </cofactor>
</comment>
<dbReference type="Pfam" id="PF02545">
    <property type="entry name" value="Maf"/>
    <property type="match status" value="1"/>
</dbReference>
<dbReference type="EMBL" id="JBHSCR010000001">
    <property type="protein sequence ID" value="MFC4346658.1"/>
    <property type="molecule type" value="Genomic_DNA"/>
</dbReference>
<dbReference type="SUPFAM" id="SSF52972">
    <property type="entry name" value="ITPase-like"/>
    <property type="match status" value="1"/>
</dbReference>
<comment type="similarity">
    <text evidence="4">Belongs to the Maf family.</text>
</comment>
<comment type="catalytic activity">
    <reaction evidence="4">
        <text>a ribonucleoside 5'-triphosphate + H2O = a ribonucleoside 5'-phosphate + diphosphate + H(+)</text>
        <dbReference type="Rhea" id="RHEA:23996"/>
        <dbReference type="ChEBI" id="CHEBI:15377"/>
        <dbReference type="ChEBI" id="CHEBI:15378"/>
        <dbReference type="ChEBI" id="CHEBI:33019"/>
        <dbReference type="ChEBI" id="CHEBI:58043"/>
        <dbReference type="ChEBI" id="CHEBI:61557"/>
        <dbReference type="EC" id="3.6.1.9"/>
    </reaction>
</comment>
<accession>A0ABV8U645</accession>
<dbReference type="HAMAP" id="MF_00528">
    <property type="entry name" value="Maf"/>
    <property type="match status" value="1"/>
</dbReference>
<dbReference type="PIRSF" id="PIRSF006305">
    <property type="entry name" value="Maf"/>
    <property type="match status" value="1"/>
</dbReference>
<dbReference type="InterPro" id="IPR003697">
    <property type="entry name" value="Maf-like"/>
</dbReference>
<comment type="caution">
    <text evidence="5">The sequence shown here is derived from an EMBL/GenBank/DDBJ whole genome shotgun (WGS) entry which is preliminary data.</text>
</comment>
<evidence type="ECO:0000256" key="4">
    <source>
        <dbReference type="HAMAP-Rule" id="MF_00528"/>
    </source>
</evidence>
<comment type="function">
    <text evidence="4">Nucleoside triphosphate pyrophosphatase. May have a dual role in cell division arrest and in preventing the incorporation of modified nucleotides into cellular nucleic acids.</text>
</comment>
<keyword evidence="6" id="KW-1185">Reference proteome</keyword>
<evidence type="ECO:0000313" key="5">
    <source>
        <dbReference type="EMBL" id="MFC4346658.1"/>
    </source>
</evidence>
<sequence length="197" mass="21274">MALVLASGSQTRADMLKNAGVAFDVDPARVDEDAVKSALIADGAPPRDIADALADLKAMNVAMRRPNDMVLGADQILVCEGTVFSKATTRDDAAETLKALSGKTHQLLSAAVIYEEGQPVWRYVDTVKLTVRPLSDDFIETYLDSIGDAAFWSVGAYQIEGLGAQLFTRVEGDHFTVLGLPLLAFLDFLRLRGMMPL</sequence>
<keyword evidence="2 4" id="KW-0378">Hydrolase</keyword>
<comment type="caution">
    <text evidence="4">Lacks conserved residue(s) required for the propagation of feature annotation.</text>
</comment>
<proteinExistence type="inferred from homology"/>
<keyword evidence="4" id="KW-0963">Cytoplasm</keyword>
<comment type="subcellular location">
    <subcellularLocation>
        <location evidence="4">Cytoplasm</location>
    </subcellularLocation>
</comment>
<dbReference type="InterPro" id="IPR029001">
    <property type="entry name" value="ITPase-like_fam"/>
</dbReference>
<dbReference type="CDD" id="cd00555">
    <property type="entry name" value="Maf"/>
    <property type="match status" value="1"/>
</dbReference>
<evidence type="ECO:0000256" key="1">
    <source>
        <dbReference type="ARBA" id="ARBA00001968"/>
    </source>
</evidence>
<feature type="active site" description="Proton acceptor" evidence="4">
    <location>
        <position position="74"/>
    </location>
</feature>
<dbReference type="RefSeq" id="WP_082719898.1">
    <property type="nucleotide sequence ID" value="NZ_JBHSCR010000001.1"/>
</dbReference>
<reference evidence="6" key="1">
    <citation type="journal article" date="2019" name="Int. J. Syst. Evol. Microbiol.">
        <title>The Global Catalogue of Microorganisms (GCM) 10K type strain sequencing project: providing services to taxonomists for standard genome sequencing and annotation.</title>
        <authorList>
            <consortium name="The Broad Institute Genomics Platform"/>
            <consortium name="The Broad Institute Genome Sequencing Center for Infectious Disease"/>
            <person name="Wu L."/>
            <person name="Ma J."/>
        </authorList>
    </citation>
    <scope>NUCLEOTIDE SEQUENCE [LARGE SCALE GENOMIC DNA]</scope>
    <source>
        <strain evidence="6">CGMCC 1.15304</strain>
    </source>
</reference>
<name>A0ABV8U645_9PROT</name>
<comment type="catalytic activity">
    <reaction evidence="4">
        <text>a 2'-deoxyribonucleoside 5'-triphosphate + H2O = a 2'-deoxyribonucleoside 5'-phosphate + diphosphate + H(+)</text>
        <dbReference type="Rhea" id="RHEA:44644"/>
        <dbReference type="ChEBI" id="CHEBI:15377"/>
        <dbReference type="ChEBI" id="CHEBI:15378"/>
        <dbReference type="ChEBI" id="CHEBI:33019"/>
        <dbReference type="ChEBI" id="CHEBI:61560"/>
        <dbReference type="ChEBI" id="CHEBI:65317"/>
        <dbReference type="EC" id="3.6.1.9"/>
    </reaction>
</comment>
<dbReference type="PANTHER" id="PTHR43213">
    <property type="entry name" value="BIFUNCTIONAL DTTP/UTP PYROPHOSPHATASE/METHYLTRANSFERASE PROTEIN-RELATED"/>
    <property type="match status" value="1"/>
</dbReference>